<feature type="domain" description="HTH myb-type" evidence="4">
    <location>
        <begin position="146"/>
        <end position="197"/>
    </location>
</feature>
<keyword evidence="6" id="KW-1185">Reference proteome</keyword>
<keyword evidence="1" id="KW-0539">Nucleus</keyword>
<gene>
    <name evidence="5" type="ORF">DI09_42p60</name>
</gene>
<organism evidence="5 6">
    <name type="scientific">Mitosporidium daphniae</name>
    <dbReference type="NCBI Taxonomy" id="1485682"/>
    <lineage>
        <taxon>Eukaryota</taxon>
        <taxon>Fungi</taxon>
        <taxon>Fungi incertae sedis</taxon>
        <taxon>Microsporidia</taxon>
        <taxon>Mitosporidium</taxon>
    </lineage>
</organism>
<accession>A0A098VQ55</accession>
<dbReference type="InterPro" id="IPR052450">
    <property type="entry name" value="TRBD-Containing_Protein"/>
</dbReference>
<dbReference type="EMBL" id="JMKJ01000366">
    <property type="protein sequence ID" value="KGG51163.1"/>
    <property type="molecule type" value="Genomic_DNA"/>
</dbReference>
<evidence type="ECO:0000256" key="2">
    <source>
        <dbReference type="SAM" id="MobiDB-lite"/>
    </source>
</evidence>
<feature type="compositionally biased region" description="Acidic residues" evidence="2">
    <location>
        <begin position="86"/>
        <end position="101"/>
    </location>
</feature>
<feature type="compositionally biased region" description="Polar residues" evidence="2">
    <location>
        <begin position="45"/>
        <end position="54"/>
    </location>
</feature>
<feature type="compositionally biased region" description="Polar residues" evidence="2">
    <location>
        <begin position="72"/>
        <end position="84"/>
    </location>
</feature>
<dbReference type="SUPFAM" id="SSF46689">
    <property type="entry name" value="Homeodomain-like"/>
    <property type="match status" value="1"/>
</dbReference>
<reference evidence="5 6" key="1">
    <citation type="submission" date="2014-04" db="EMBL/GenBank/DDBJ databases">
        <title>A new species of microsporidia sheds light on the evolution of extreme parasitism.</title>
        <authorList>
            <person name="Haag K.L."/>
            <person name="James T.Y."/>
            <person name="Larsson R."/>
            <person name="Schaer T.M."/>
            <person name="Refardt D."/>
            <person name="Pombert J.-F."/>
            <person name="Ebert D."/>
        </authorList>
    </citation>
    <scope>NUCLEOTIDE SEQUENCE [LARGE SCALE GENOMIC DNA]</scope>
    <source>
        <strain evidence="5 6">UGP3</strain>
        <tissue evidence="5">Spores</tissue>
    </source>
</reference>
<dbReference type="VEuPathDB" id="MicrosporidiaDB:DI09_42p60"/>
<dbReference type="PANTHER" id="PTHR46734:SF1">
    <property type="entry name" value="TELOMERIC REPEAT-BINDING FACTOR 1"/>
    <property type="match status" value="1"/>
</dbReference>
<dbReference type="InterPro" id="IPR009057">
    <property type="entry name" value="Homeodomain-like_sf"/>
</dbReference>
<feature type="region of interest" description="Disordered" evidence="2">
    <location>
        <begin position="69"/>
        <end position="136"/>
    </location>
</feature>
<dbReference type="InterPro" id="IPR001005">
    <property type="entry name" value="SANT/Myb"/>
</dbReference>
<dbReference type="HOGENOM" id="CLU_797129_0_0_1"/>
<dbReference type="RefSeq" id="XP_013237615.1">
    <property type="nucleotide sequence ID" value="XM_013382161.1"/>
</dbReference>
<feature type="domain" description="Myb-like" evidence="3">
    <location>
        <begin position="151"/>
        <end position="198"/>
    </location>
</feature>
<dbReference type="Pfam" id="PF00249">
    <property type="entry name" value="Myb_DNA-binding"/>
    <property type="match status" value="1"/>
</dbReference>
<dbReference type="InterPro" id="IPR017930">
    <property type="entry name" value="Myb_dom"/>
</dbReference>
<evidence type="ECO:0000313" key="5">
    <source>
        <dbReference type="EMBL" id="KGG51163.1"/>
    </source>
</evidence>
<dbReference type="PROSITE" id="PS50090">
    <property type="entry name" value="MYB_LIKE"/>
    <property type="match status" value="1"/>
</dbReference>
<sequence length="348" mass="39478">MVRETHSDSSPAQEHFPSSAIPDLTARRKGRLPRKEANEMLGDNHASNLDHPQSHNTIVSIHNSHSHLLNSTAGTSTPFHQLSSMMEDEEAEKEASNDEFESLSSELAPLRKRTSKSAKSSAIATPPLANSETRRAKRASGEHLWKHRCFWDEEETEYLKEGVRKYGKGKWKAILSDPAFKFKDRSSVDLKDKWRNLETFVPWSDHEIRRYILLDESHAPYRTAASNFHIFQNRDEFYSLGPDDNTPFLIYLREIRSVDPTATYSGEACGSLVSEEEQVVHVYEGTRERRVAADIEKFQNKRFMWVPSVVKLRTEKLSYGRKSTSVALPSGAPSVSISSSGRMGILMP</sequence>
<dbReference type="Proteomes" id="UP000029725">
    <property type="component" value="Unassembled WGS sequence"/>
</dbReference>
<evidence type="ECO:0000256" key="1">
    <source>
        <dbReference type="ARBA" id="ARBA00023242"/>
    </source>
</evidence>
<proteinExistence type="predicted"/>
<dbReference type="PANTHER" id="PTHR46734">
    <property type="entry name" value="TELOMERIC REPEAT-BINDING FACTOR 1 TERF1"/>
    <property type="match status" value="1"/>
</dbReference>
<dbReference type="PROSITE" id="PS51294">
    <property type="entry name" value="HTH_MYB"/>
    <property type="match status" value="1"/>
</dbReference>
<dbReference type="Gene3D" id="1.10.246.220">
    <property type="match status" value="1"/>
</dbReference>
<dbReference type="SMART" id="SM00717">
    <property type="entry name" value="SANT"/>
    <property type="match status" value="1"/>
</dbReference>
<dbReference type="GeneID" id="25259952"/>
<dbReference type="CDD" id="cd11660">
    <property type="entry name" value="SANT_TRF"/>
    <property type="match status" value="1"/>
</dbReference>
<evidence type="ECO:0000259" key="4">
    <source>
        <dbReference type="PROSITE" id="PS51294"/>
    </source>
</evidence>
<feature type="region of interest" description="Disordered" evidence="2">
    <location>
        <begin position="1"/>
        <end position="54"/>
    </location>
</feature>
<name>A0A098VQ55_9MICR</name>
<evidence type="ECO:0000259" key="3">
    <source>
        <dbReference type="PROSITE" id="PS50090"/>
    </source>
</evidence>
<protein>
    <submittedName>
        <fullName evidence="5">Uncharacterized protein</fullName>
    </submittedName>
</protein>
<dbReference type="AlphaFoldDB" id="A0A098VQ55"/>
<dbReference type="OrthoDB" id="608866at2759"/>
<comment type="caution">
    <text evidence="5">The sequence shown here is derived from an EMBL/GenBank/DDBJ whole genome shotgun (WGS) entry which is preliminary data.</text>
</comment>
<evidence type="ECO:0000313" key="6">
    <source>
        <dbReference type="Proteomes" id="UP000029725"/>
    </source>
</evidence>